<evidence type="ECO:0000313" key="1">
    <source>
        <dbReference type="EMBL" id="MDK4289890.1"/>
    </source>
</evidence>
<dbReference type="Pfam" id="PF14076">
    <property type="entry name" value="DUF4258"/>
    <property type="match status" value="1"/>
</dbReference>
<protein>
    <submittedName>
        <fullName evidence="1">DUF4258 domain-containing protein</fullName>
    </submittedName>
</protein>
<accession>A0ABT7FV73</accession>
<dbReference type="EMBL" id="JASNUQ010000004">
    <property type="protein sequence ID" value="MDK4289890.1"/>
    <property type="molecule type" value="Genomic_DNA"/>
</dbReference>
<proteinExistence type="predicted"/>
<comment type="caution">
    <text evidence="1">The sequence shown here is derived from an EMBL/GenBank/DDBJ whole genome shotgun (WGS) entry which is preliminary data.</text>
</comment>
<evidence type="ECO:0000313" key="2">
    <source>
        <dbReference type="Proteomes" id="UP001239759"/>
    </source>
</evidence>
<keyword evidence="2" id="KW-1185">Reference proteome</keyword>
<gene>
    <name evidence="1" type="ORF">QPX23_03965</name>
</gene>
<reference evidence="1 2" key="1">
    <citation type="submission" date="2023-05" db="EMBL/GenBank/DDBJ databases">
        <title>Metabolic capabilities are highly conserved among human nasal-associated Corynebacterium species in pangenomic analyses.</title>
        <authorList>
            <person name="Tran T.H."/>
            <person name="Roberts A.Q."/>
            <person name="Escapa I.F."/>
            <person name="Gao W."/>
            <person name="Conlan S."/>
            <person name="Kong H."/>
            <person name="Segre J.A."/>
            <person name="Kelly M.S."/>
            <person name="Lemon K.P."/>
        </authorList>
    </citation>
    <scope>NUCLEOTIDE SEQUENCE [LARGE SCALE GENOMIC DNA]</scope>
    <source>
        <strain evidence="1 2">KPL3772</strain>
    </source>
</reference>
<name>A0ABT7FV73_9CORY</name>
<sequence>MPNELKIWPHARRRMRQRNITEDDIRYVLDNYLISRPGNTPDRTVYEADLGRVTCVVTVDNSDPTEIVTVFNRRN</sequence>
<dbReference type="Proteomes" id="UP001239759">
    <property type="component" value="Unassembled WGS sequence"/>
</dbReference>
<dbReference type="RefSeq" id="WP_126850077.1">
    <property type="nucleotide sequence ID" value="NZ_JASNTY010000005.1"/>
</dbReference>
<organism evidence="1 2">
    <name type="scientific">Corynebacterium pseudodiphtheriticum</name>
    <dbReference type="NCBI Taxonomy" id="37637"/>
    <lineage>
        <taxon>Bacteria</taxon>
        <taxon>Bacillati</taxon>
        <taxon>Actinomycetota</taxon>
        <taxon>Actinomycetes</taxon>
        <taxon>Mycobacteriales</taxon>
        <taxon>Corynebacteriaceae</taxon>
        <taxon>Corynebacterium</taxon>
    </lineage>
</organism>
<dbReference type="InterPro" id="IPR025354">
    <property type="entry name" value="DUF4258"/>
</dbReference>